<name>A0A6L7HZS5_9GAMM</name>
<evidence type="ECO:0000313" key="1">
    <source>
        <dbReference type="EMBL" id="MXR69520.1"/>
    </source>
</evidence>
<protein>
    <recommendedName>
        <fullName evidence="3">DUF885 family protein</fullName>
    </recommendedName>
</protein>
<gene>
    <name evidence="1" type="ORF">GNT65_12690</name>
</gene>
<keyword evidence="2" id="KW-1185">Reference proteome</keyword>
<dbReference type="EMBL" id="WRPA01000011">
    <property type="protein sequence ID" value="MXR69520.1"/>
    <property type="molecule type" value="Genomic_DNA"/>
</dbReference>
<accession>A0A6L7HZS5</accession>
<proteinExistence type="predicted"/>
<organism evidence="1 2">
    <name type="scientific">Shewanella insulae</name>
    <dbReference type="NCBI Taxonomy" id="2681496"/>
    <lineage>
        <taxon>Bacteria</taxon>
        <taxon>Pseudomonadati</taxon>
        <taxon>Pseudomonadota</taxon>
        <taxon>Gammaproteobacteria</taxon>
        <taxon>Alteromonadales</taxon>
        <taxon>Shewanellaceae</taxon>
        <taxon>Shewanella</taxon>
    </lineage>
</organism>
<reference evidence="1 2" key="1">
    <citation type="submission" date="2019-12" db="EMBL/GenBank/DDBJ databases">
        <title>Shewanella insulae sp. nov., isolated from a tidal flat.</title>
        <authorList>
            <person name="Yoon J.-H."/>
        </authorList>
    </citation>
    <scope>NUCLEOTIDE SEQUENCE [LARGE SCALE GENOMIC DNA]</scope>
    <source>
        <strain evidence="1 2">JBTF-M18</strain>
    </source>
</reference>
<sequence>MAKCASVLSLCGVALSLSQPIRCHFCQQTPCLTRCAEYNDTLNQLATEYVKLVLAIGHHDPLYVDAYYGPAQWRAQVEAQDLSLDTLVEHSADLVSRLEQARHGLLCQSLRDRHHFLSKQLASVAVYLKRSMGQSLSFDAESRALYDTRAPEHSLTDFNEALARLDNLLPGEGTLAKRFDAYRQQFIVPADRVPQVFTAAVEQARLLTRCHLALPEGEQFRVEFVKDKIWTAYNWYQGDYTSLIQLNQDHPLHLERALELASHEGYPGHHVFNLLQERELVKGLGWWEYAIYPLYSPISFLSEGSANFGLSLLMSKEERIDFEHQVLMPMAGIAGDLRHYHEVIEAYKALANLDTLVCRQLIDGEITRKEAARLLVDYALYTPEKAAQRVRFYLANRSYVLNYHHGEESVGEYVTRKARDSAQAWKAFAALLARPRAASEIIR</sequence>
<dbReference type="Proteomes" id="UP000474778">
    <property type="component" value="Unassembled WGS sequence"/>
</dbReference>
<evidence type="ECO:0000313" key="2">
    <source>
        <dbReference type="Proteomes" id="UP000474778"/>
    </source>
</evidence>
<comment type="caution">
    <text evidence="1">The sequence shown here is derived from an EMBL/GenBank/DDBJ whole genome shotgun (WGS) entry which is preliminary data.</text>
</comment>
<dbReference type="AlphaFoldDB" id="A0A6L7HZS5"/>
<evidence type="ECO:0008006" key="3">
    <source>
        <dbReference type="Google" id="ProtNLM"/>
    </source>
</evidence>